<gene>
    <name evidence="3" type="ORF">g.59072</name>
</gene>
<evidence type="ECO:0000313" key="3">
    <source>
        <dbReference type="EMBL" id="JAQ07682.1"/>
    </source>
</evidence>
<proteinExistence type="predicted"/>
<keyword evidence="1" id="KW-0812">Transmembrane</keyword>
<keyword evidence="1" id="KW-1133">Transmembrane helix</keyword>
<reference evidence="3" key="1">
    <citation type="journal article" date="2016" name="Gigascience">
        <title>De novo construction of an expanded transcriptome assembly for the western tarnished plant bug, Lygus hesperus.</title>
        <authorList>
            <person name="Tassone E.E."/>
            <person name="Geib S.M."/>
            <person name="Hall B."/>
            <person name="Fabrick J.A."/>
            <person name="Brent C.S."/>
            <person name="Hull J.J."/>
        </authorList>
    </citation>
    <scope>NUCLEOTIDE SEQUENCE</scope>
</reference>
<dbReference type="AlphaFoldDB" id="A0A146LLH5"/>
<organism evidence="3">
    <name type="scientific">Lygus hesperus</name>
    <name type="common">Western plant bug</name>
    <dbReference type="NCBI Taxonomy" id="30085"/>
    <lineage>
        <taxon>Eukaryota</taxon>
        <taxon>Metazoa</taxon>
        <taxon>Ecdysozoa</taxon>
        <taxon>Arthropoda</taxon>
        <taxon>Hexapoda</taxon>
        <taxon>Insecta</taxon>
        <taxon>Pterygota</taxon>
        <taxon>Neoptera</taxon>
        <taxon>Paraneoptera</taxon>
        <taxon>Hemiptera</taxon>
        <taxon>Heteroptera</taxon>
        <taxon>Panheteroptera</taxon>
        <taxon>Cimicomorpha</taxon>
        <taxon>Miridae</taxon>
        <taxon>Mirini</taxon>
        <taxon>Lygus</taxon>
    </lineage>
</organism>
<evidence type="ECO:0000256" key="2">
    <source>
        <dbReference type="SAM" id="SignalP"/>
    </source>
</evidence>
<keyword evidence="1" id="KW-0472">Membrane</keyword>
<dbReference type="EMBL" id="GDHC01010947">
    <property type="protein sequence ID" value="JAQ07682.1"/>
    <property type="molecule type" value="Transcribed_RNA"/>
</dbReference>
<keyword evidence="2" id="KW-0732">Signal</keyword>
<accession>A0A146LLH5</accession>
<feature type="chain" id="PRO_5007527229" description="SEFIR domain-containing protein" evidence="2">
    <location>
        <begin position="20"/>
        <end position="603"/>
    </location>
</feature>
<evidence type="ECO:0008006" key="4">
    <source>
        <dbReference type="Google" id="ProtNLM"/>
    </source>
</evidence>
<sequence>MSSWDQSVLVLMLLRTVVGDDCRQKTGYSDSRMNQPSKIPLWDVLDTNAGLVQFYFNESYQTNAISTLATDESWVLELYHLFEMDDQAIAKNATFQNCTMKGTKVRYLSCMPVTCIPSNRPNCHIKIRLHSKRPFLHKAMSSQEVKWQFRYVYSGWYVLSNNNGKTVSAPVLLKTNYTKDYLRGKPLYPVIKTQNNSTVAVTIIGEALDNDCGNPMINSSCVQIELQNMQKFFIYYHKTDGIKRYCSDIETRISLMEVKWENDLYFELRNLPPKIDTTFMVKIIDTRCTRGVWNWDDKKGETCLWISEKFNVTAYDGNRTQPELPVPSGSSKIPVVFGSLAGIIGIAAIVIVAVIIVSRTRSKRRPTSYQLNCPSNTQLPPSNIFLLYARDCEIFMRAMEKFRHLLEQSTLVPVYDIWDEKRRNELDIHGDISALNYLKPENTRVKVIIVVTPVSRTIETLIIENQWPLSGSLYNEPNSLDEVFVSTFRTCIRLMHTHPERCRKFIVTRFHTIGCAENQFIRFTEPLCTIYTLPSHIHRIFGHVLEGQWDPQNLSTSDIKTFETMIEELDNFIKLNPTYEEKLLSIDPRNRRLLNFVELNHNI</sequence>
<evidence type="ECO:0000256" key="1">
    <source>
        <dbReference type="SAM" id="Phobius"/>
    </source>
</evidence>
<protein>
    <recommendedName>
        <fullName evidence="4">SEFIR domain-containing protein</fullName>
    </recommendedName>
</protein>
<feature type="transmembrane region" description="Helical" evidence="1">
    <location>
        <begin position="335"/>
        <end position="357"/>
    </location>
</feature>
<name>A0A146LLH5_LYGHE</name>
<feature type="signal peptide" evidence="2">
    <location>
        <begin position="1"/>
        <end position="19"/>
    </location>
</feature>